<reference evidence="2" key="1">
    <citation type="submission" date="2023-10" db="EMBL/GenBank/DDBJ databases">
        <title>Genome assembly of Pristionchus species.</title>
        <authorList>
            <person name="Yoshida K."/>
            <person name="Sommer R.J."/>
        </authorList>
    </citation>
    <scope>NUCLEOTIDE SEQUENCE</scope>
    <source>
        <strain evidence="2">RS0144</strain>
    </source>
</reference>
<organism evidence="2 3">
    <name type="scientific">Pristionchus entomophagus</name>
    <dbReference type="NCBI Taxonomy" id="358040"/>
    <lineage>
        <taxon>Eukaryota</taxon>
        <taxon>Metazoa</taxon>
        <taxon>Ecdysozoa</taxon>
        <taxon>Nematoda</taxon>
        <taxon>Chromadorea</taxon>
        <taxon>Rhabditida</taxon>
        <taxon>Rhabditina</taxon>
        <taxon>Diplogasteromorpha</taxon>
        <taxon>Diplogasteroidea</taxon>
        <taxon>Neodiplogasteridae</taxon>
        <taxon>Pristionchus</taxon>
    </lineage>
</organism>
<feature type="non-terminal residue" evidence="2">
    <location>
        <position position="1"/>
    </location>
</feature>
<dbReference type="SUPFAM" id="SSF56300">
    <property type="entry name" value="Metallo-dependent phosphatases"/>
    <property type="match status" value="1"/>
</dbReference>
<comment type="caution">
    <text evidence="2">The sequence shown here is derived from an EMBL/GenBank/DDBJ whole genome shotgun (WGS) entry which is preliminary data.</text>
</comment>
<dbReference type="EMBL" id="BTSX01000002">
    <property type="protein sequence ID" value="GMS85834.1"/>
    <property type="molecule type" value="Genomic_DNA"/>
</dbReference>
<dbReference type="Proteomes" id="UP001432027">
    <property type="component" value="Unassembled WGS sequence"/>
</dbReference>
<evidence type="ECO:0000313" key="3">
    <source>
        <dbReference type="Proteomes" id="UP001432027"/>
    </source>
</evidence>
<dbReference type="InterPro" id="IPR029052">
    <property type="entry name" value="Metallo-depent_PP-like"/>
</dbReference>
<name>A0AAV5SSK5_9BILA</name>
<accession>A0AAV5SSK5</accession>
<evidence type="ECO:0000313" key="2">
    <source>
        <dbReference type="EMBL" id="GMS85834.1"/>
    </source>
</evidence>
<sequence>LTMPVPFEYDHVVRILATVKEILKNESHVVECATPVCVLGDLHGSTTNDGVAWTENGRYPMITITSTSGKNKKNNFGMMQVNSDGMPVPLIWGRKKENNEEKKPEEPQTNKGDFIIELGDV</sequence>
<feature type="compositionally biased region" description="Basic and acidic residues" evidence="1">
    <location>
        <begin position="95"/>
        <end position="108"/>
    </location>
</feature>
<keyword evidence="3" id="KW-1185">Reference proteome</keyword>
<dbReference type="AlphaFoldDB" id="A0AAV5SSK5"/>
<feature type="region of interest" description="Disordered" evidence="1">
    <location>
        <begin position="95"/>
        <end position="121"/>
    </location>
</feature>
<proteinExistence type="predicted"/>
<gene>
    <name evidence="2" type="ORF">PENTCL1PPCAC_8009</name>
</gene>
<dbReference type="Gene3D" id="3.60.21.10">
    <property type="match status" value="1"/>
</dbReference>
<evidence type="ECO:0000256" key="1">
    <source>
        <dbReference type="SAM" id="MobiDB-lite"/>
    </source>
</evidence>
<protein>
    <submittedName>
        <fullName evidence="2">Uncharacterized protein</fullName>
    </submittedName>
</protein>